<feature type="domain" description="Lysozyme inhibitor LprI-like N-terminal" evidence="2">
    <location>
        <begin position="23"/>
        <end position="115"/>
    </location>
</feature>
<accession>A0A7U7DJE8</accession>
<evidence type="ECO:0000259" key="2">
    <source>
        <dbReference type="Pfam" id="PF07007"/>
    </source>
</evidence>
<feature type="chain" id="PRO_5039872859" evidence="1">
    <location>
        <begin position="19"/>
        <end position="139"/>
    </location>
</feature>
<dbReference type="Pfam" id="PF07007">
    <property type="entry name" value="LprI"/>
    <property type="match status" value="1"/>
</dbReference>
<evidence type="ECO:0000313" key="4">
    <source>
        <dbReference type="EMBL" id="CAD1798176.1"/>
    </source>
</evidence>
<evidence type="ECO:0000256" key="1">
    <source>
        <dbReference type="SAM" id="SignalP"/>
    </source>
</evidence>
<evidence type="ECO:0000313" key="3">
    <source>
        <dbReference type="EMBL" id="CAD0346426.1"/>
    </source>
</evidence>
<name>A0A7U7DJE8_XANCJ</name>
<dbReference type="OrthoDB" id="7340239at2"/>
<dbReference type="Gene3D" id="1.20.1270.180">
    <property type="match status" value="1"/>
</dbReference>
<dbReference type="Proteomes" id="UP000514411">
    <property type="component" value="Chromosome"/>
</dbReference>
<keyword evidence="1" id="KW-0732">Signal</keyword>
<sequence length="139" mass="15639">MRLIFVALMQLGSWSLHAAEPCRDLQTTSASNACWNQQVGISQERLDDYLATARDTAISTSGVPADAFDNAQTAWTTYRDLQCGNVRTRWRDATVRPAKVASCIVDLNDQRAHDLWKHYLTYVDRTPSLRPEPALRSGK</sequence>
<proteinExistence type="predicted"/>
<dbReference type="InterPro" id="IPR009739">
    <property type="entry name" value="LprI-like_N"/>
</dbReference>
<dbReference type="AlphaFoldDB" id="A0A7U7DJE8"/>
<dbReference type="EMBL" id="LR824643">
    <property type="protein sequence ID" value="CAD0346426.1"/>
    <property type="molecule type" value="Genomic_DNA"/>
</dbReference>
<gene>
    <name evidence="4" type="ORF">XSP_004431</name>
    <name evidence="3" type="ORF">XSP_004465</name>
</gene>
<dbReference type="EMBL" id="LR861807">
    <property type="protein sequence ID" value="CAD1798176.1"/>
    <property type="molecule type" value="Genomic_DNA"/>
</dbReference>
<organism evidence="3">
    <name type="scientific">Xanthomonas campestris pv. juglandis</name>
    <name type="common">Xanthomonas arboricola pv. juglandis</name>
    <dbReference type="NCBI Taxonomy" id="195709"/>
    <lineage>
        <taxon>Bacteria</taxon>
        <taxon>Pseudomonadati</taxon>
        <taxon>Pseudomonadota</taxon>
        <taxon>Gammaproteobacteria</taxon>
        <taxon>Lysobacterales</taxon>
        <taxon>Lysobacteraceae</taxon>
        <taxon>Xanthomonas</taxon>
    </lineage>
</organism>
<protein>
    <submittedName>
        <fullName evidence="3">DUF1311 domain-containing protein</fullName>
    </submittedName>
</protein>
<dbReference type="RefSeq" id="WP_053046126.1">
    <property type="nucleotide sequence ID" value="NZ_CP012251.1"/>
</dbReference>
<evidence type="ECO:0000313" key="5">
    <source>
        <dbReference type="Proteomes" id="UP000514411"/>
    </source>
</evidence>
<feature type="signal peptide" evidence="1">
    <location>
        <begin position="1"/>
        <end position="18"/>
    </location>
</feature>
<reference evidence="3 5" key="1">
    <citation type="submission" date="2020-07" db="EMBL/GenBank/DDBJ databases">
        <authorList>
            <person name="Teixeira M."/>
        </authorList>
    </citation>
    <scope>NUCLEOTIDE SEQUENCE</scope>
    <source>
        <strain evidence="4">3</strain>
        <strain evidence="3">Xanthomonas arboricola pv. juglandis CPBF 427</strain>
    </source>
</reference>